<dbReference type="AlphaFoldDB" id="A0A2D3UNI1"/>
<organism evidence="1 2">
    <name type="scientific">Ramularia collo-cygni</name>
    <dbReference type="NCBI Taxonomy" id="112498"/>
    <lineage>
        <taxon>Eukaryota</taxon>
        <taxon>Fungi</taxon>
        <taxon>Dikarya</taxon>
        <taxon>Ascomycota</taxon>
        <taxon>Pezizomycotina</taxon>
        <taxon>Dothideomycetes</taxon>
        <taxon>Dothideomycetidae</taxon>
        <taxon>Mycosphaerellales</taxon>
        <taxon>Mycosphaerellaceae</taxon>
        <taxon>Ramularia</taxon>
    </lineage>
</organism>
<evidence type="ECO:0000313" key="1">
    <source>
        <dbReference type="EMBL" id="CZT16431.1"/>
    </source>
</evidence>
<dbReference type="GeneID" id="35597494"/>
<protein>
    <submittedName>
        <fullName evidence="1">Uncharacterized protein</fullName>
    </submittedName>
</protein>
<gene>
    <name evidence="1" type="ORF">RCC_02274</name>
</gene>
<keyword evidence="2" id="KW-1185">Reference proteome</keyword>
<sequence>MAHRAAAARVVNPEPHPTIATFTSNSSVPPSGSCSCSNERYFESVLPQHCSATATTAPALSTAGIDCNPPATADTPSSIISASHAASKPSIRANEASIHTSAFDGPPVEPSQAAILDHLGRDFSDPVSFLAGMTKANMLLSGSRVLEIFLPGSCEENSDWDCYCQGSARSVGQAIVALKQAGVVFDCPFKLMTDIALASHGSVITINADTHRTLSSYARSDLWSGKVPVLASAVMLAIGAALSENKHCKAVPLSHGVLVRIRHGKSSHDYENGDGYMPGLKIITGSTTHGETPRKVQLISAARKSPLSHIFDFYSTCSQVVITGLGAIMFHWHGQRDGIYLSSNTQHKDSAEAATRKYARRGFKFTMPTSTDYIVKHLGTPGHGASVVVFDGIPLGVSPDLYAVRLAHFKNLAWSEYAGETRLLQTSTFEMKAVLKRNRNARIALRAAGMWDDTDLVVAQSHTAAYAGSRHSYPDEVIGL</sequence>
<dbReference type="OrthoDB" id="3633909at2759"/>
<proteinExistence type="predicted"/>
<evidence type="ECO:0000313" key="2">
    <source>
        <dbReference type="Proteomes" id="UP000225277"/>
    </source>
</evidence>
<name>A0A2D3UNI1_9PEZI</name>
<dbReference type="RefSeq" id="XP_023623324.1">
    <property type="nucleotide sequence ID" value="XM_023767556.1"/>
</dbReference>
<dbReference type="Proteomes" id="UP000225277">
    <property type="component" value="Unassembled WGS sequence"/>
</dbReference>
<accession>A0A2D3UNI1</accession>
<reference evidence="1 2" key="1">
    <citation type="submission" date="2016-03" db="EMBL/GenBank/DDBJ databases">
        <authorList>
            <person name="Ploux O."/>
        </authorList>
    </citation>
    <scope>NUCLEOTIDE SEQUENCE [LARGE SCALE GENOMIC DNA]</scope>
    <source>
        <strain evidence="1 2">URUG2</strain>
    </source>
</reference>
<dbReference type="EMBL" id="FJUY01000002">
    <property type="protein sequence ID" value="CZT16431.1"/>
    <property type="molecule type" value="Genomic_DNA"/>
</dbReference>